<feature type="region of interest" description="Disordered" evidence="1">
    <location>
        <begin position="240"/>
        <end position="262"/>
    </location>
</feature>
<dbReference type="AlphaFoldDB" id="A0A1E7ET28"/>
<dbReference type="CDD" id="cd10527">
    <property type="entry name" value="SET_LSMT"/>
    <property type="match status" value="1"/>
</dbReference>
<reference evidence="3 4" key="1">
    <citation type="submission" date="2016-09" db="EMBL/GenBank/DDBJ databases">
        <title>Extensive genetic diversity and differential bi-allelic expression allows diatom success in the polar Southern Ocean.</title>
        <authorList>
            <consortium name="DOE Joint Genome Institute"/>
            <person name="Mock T."/>
            <person name="Otillar R.P."/>
            <person name="Strauss J."/>
            <person name="Dupont C."/>
            <person name="Frickenhaus S."/>
            <person name="Maumus F."/>
            <person name="Mcmullan M."/>
            <person name="Sanges R."/>
            <person name="Schmutz J."/>
            <person name="Toseland A."/>
            <person name="Valas R."/>
            <person name="Veluchamy A."/>
            <person name="Ward B.J."/>
            <person name="Allen A."/>
            <person name="Barry K."/>
            <person name="Falciatore A."/>
            <person name="Ferrante M."/>
            <person name="Fortunato A.E."/>
            <person name="Gloeckner G."/>
            <person name="Gruber A."/>
            <person name="Hipkin R."/>
            <person name="Janech M."/>
            <person name="Kroth P."/>
            <person name="Leese F."/>
            <person name="Lindquist E."/>
            <person name="Lyon B.R."/>
            <person name="Martin J."/>
            <person name="Mayer C."/>
            <person name="Parker M."/>
            <person name="Quesneville H."/>
            <person name="Raymond J."/>
            <person name="Uhlig C."/>
            <person name="Valentin K.U."/>
            <person name="Worden A.Z."/>
            <person name="Armbrust E.V."/>
            <person name="Bowler C."/>
            <person name="Green B."/>
            <person name="Moulton V."/>
            <person name="Van Oosterhout C."/>
            <person name="Grigoriev I."/>
        </authorList>
    </citation>
    <scope>NUCLEOTIDE SEQUENCE [LARGE SCALE GENOMIC DNA]</scope>
    <source>
        <strain evidence="3 4">CCMP1102</strain>
    </source>
</reference>
<keyword evidence="4" id="KW-1185">Reference proteome</keyword>
<evidence type="ECO:0000259" key="2">
    <source>
        <dbReference type="PROSITE" id="PS50280"/>
    </source>
</evidence>
<dbReference type="Pfam" id="PF00856">
    <property type="entry name" value="SET"/>
    <property type="match status" value="1"/>
</dbReference>
<evidence type="ECO:0000313" key="4">
    <source>
        <dbReference type="Proteomes" id="UP000095751"/>
    </source>
</evidence>
<dbReference type="InParanoid" id="A0A1E7ET28"/>
<dbReference type="EMBL" id="KV784378">
    <property type="protein sequence ID" value="OEU09005.1"/>
    <property type="molecule type" value="Genomic_DNA"/>
</dbReference>
<dbReference type="InterPro" id="IPR046341">
    <property type="entry name" value="SET_dom_sf"/>
</dbReference>
<feature type="compositionally biased region" description="Polar residues" evidence="1">
    <location>
        <begin position="248"/>
        <end position="259"/>
    </location>
</feature>
<feature type="domain" description="SET" evidence="2">
    <location>
        <begin position="90"/>
        <end position="336"/>
    </location>
</feature>
<evidence type="ECO:0000256" key="1">
    <source>
        <dbReference type="SAM" id="MobiDB-lite"/>
    </source>
</evidence>
<dbReference type="InterPro" id="IPR050600">
    <property type="entry name" value="SETD3_SETD6_MTase"/>
</dbReference>
<dbReference type="PANTHER" id="PTHR13271">
    <property type="entry name" value="UNCHARACTERIZED PUTATIVE METHYLTRANSFERASE"/>
    <property type="match status" value="1"/>
</dbReference>
<dbReference type="Gene3D" id="3.90.1410.10">
    <property type="entry name" value="set domain protein methyltransferase, domain 1"/>
    <property type="match status" value="1"/>
</dbReference>
<evidence type="ECO:0000313" key="3">
    <source>
        <dbReference type="EMBL" id="OEU09005.1"/>
    </source>
</evidence>
<dbReference type="InterPro" id="IPR001214">
    <property type="entry name" value="SET_dom"/>
</dbReference>
<dbReference type="Proteomes" id="UP000095751">
    <property type="component" value="Unassembled WGS sequence"/>
</dbReference>
<sequence>MMILFETTTSTFTFFGFVIILFLGVESSSAALTVTAATSATSVAAATNKDTDDDHYYAQTTQQPEQYQQRMVDWLREHPKGFFNPSVQWKRLSRSDSDTDTDDTNANVNATGPYAMHALTDIPKGTELIKVPREYMLDSSNVCSVVQKLVEESYKVGHGNGNESSFVEPYVSYLFDTNNVGGTTPGLLPTSWSVKSQQILDLILDTSQEREEAVQEAVQGRLEPTHFHLRSVFDICSGNVYPNPPPHTNSDNNTSTPEQQAAHEQHIENAYLFYISRSWTNTMIPVIDMFNHRNGHHKNVEMTNADDSLLESSNKTMVAYALRDIKAGEQLVYTYNECLDTSCDYGGIKYLYTTQDLFRDYGFVELYPRRYVLGCGTKENNPLYDYTDDIFSGVFPFLLDEEGDYYIDDDSKIRSLKNRIEVFKTNFLRSLASPSSNYYGDYHGGDVLYGNDNDNNDSNNNNQNKKKKVFKWIFETPNSLTLRWIQEQLSRLQVIESKVHDDIATLRQQQQQQQHLLSSVRQKHSHNIQHEIDTISELYEGYIEVLTLALEHKNDPIGVTKEQFLQDVELE</sequence>
<name>A0A1E7ET28_9STRA</name>
<gene>
    <name evidence="3" type="ORF">FRACYDRAFT_249349</name>
</gene>
<accession>A0A1E7ET28</accession>
<dbReference type="OrthoDB" id="44151at2759"/>
<dbReference type="GO" id="GO:0016279">
    <property type="term" value="F:protein-lysine N-methyltransferase activity"/>
    <property type="evidence" value="ECO:0007669"/>
    <property type="project" value="TreeGrafter"/>
</dbReference>
<dbReference type="KEGG" id="fcy:FRACYDRAFT_249349"/>
<dbReference type="SUPFAM" id="SSF82199">
    <property type="entry name" value="SET domain"/>
    <property type="match status" value="1"/>
</dbReference>
<proteinExistence type="predicted"/>
<organism evidence="3 4">
    <name type="scientific">Fragilariopsis cylindrus CCMP1102</name>
    <dbReference type="NCBI Taxonomy" id="635003"/>
    <lineage>
        <taxon>Eukaryota</taxon>
        <taxon>Sar</taxon>
        <taxon>Stramenopiles</taxon>
        <taxon>Ochrophyta</taxon>
        <taxon>Bacillariophyta</taxon>
        <taxon>Bacillariophyceae</taxon>
        <taxon>Bacillariophycidae</taxon>
        <taxon>Bacillariales</taxon>
        <taxon>Bacillariaceae</taxon>
        <taxon>Fragilariopsis</taxon>
    </lineage>
</organism>
<dbReference type="PROSITE" id="PS50280">
    <property type="entry name" value="SET"/>
    <property type="match status" value="1"/>
</dbReference>
<protein>
    <recommendedName>
        <fullName evidence="2">SET domain-containing protein</fullName>
    </recommendedName>
</protein>